<dbReference type="Gene3D" id="3.10.20.90">
    <property type="entry name" value="Phosphatidylinositol 3-kinase Catalytic Subunit, Chain A, domain 1"/>
    <property type="match status" value="1"/>
</dbReference>
<dbReference type="InterPro" id="IPR029071">
    <property type="entry name" value="Ubiquitin-like_domsf"/>
</dbReference>
<dbReference type="STRING" id="6205.A0A0R3WPE3"/>
<evidence type="ECO:0000313" key="4">
    <source>
        <dbReference type="Proteomes" id="UP000274429"/>
    </source>
</evidence>
<dbReference type="SUPFAM" id="SSF54236">
    <property type="entry name" value="Ubiquitin-like"/>
    <property type="match status" value="1"/>
</dbReference>
<sequence length="263" mass="29429">MARRNEVDETLSNAASPRRRFSSLRRRSLQSSTTPGAISVNGSPVVATPPGTRSASVKFAISADTAQNSTLPKVVYNNTAVYSPIPSVGSGRGADAAHVHFTVEVKLLNDEQEALLIDYTKLVHHVQKIVIFTSLLTCRLFCLNGRIDEGILTYFKAAAFGQWLFDEVISKLGGLLESDYFGLRYLDKNKQRVINTFIRLFATAMARSFKNCLQTTQEQDCYAVVFTFFTDVIPRSLNFRVKHYPAKPLKELKEEKSRYCVST</sequence>
<feature type="compositionally biased region" description="Polar residues" evidence="1">
    <location>
        <begin position="33"/>
        <end position="42"/>
    </location>
</feature>
<gene>
    <name evidence="3" type="ORF">TTAC_LOCUS2618</name>
</gene>
<dbReference type="WBParaSite" id="TTAC_0000263301-mRNA-1">
    <property type="protein sequence ID" value="TTAC_0000263301-mRNA-1"/>
    <property type="gene ID" value="TTAC_0000263301"/>
</dbReference>
<dbReference type="EMBL" id="UYWX01001290">
    <property type="protein sequence ID" value="VDM20666.1"/>
    <property type="molecule type" value="Genomic_DNA"/>
</dbReference>
<dbReference type="OrthoDB" id="6266673at2759"/>
<evidence type="ECO:0000313" key="5">
    <source>
        <dbReference type="WBParaSite" id="TTAC_0000263301-mRNA-1"/>
    </source>
</evidence>
<feature type="region of interest" description="Disordered" evidence="1">
    <location>
        <begin position="1"/>
        <end position="45"/>
    </location>
</feature>
<reference evidence="3 4" key="2">
    <citation type="submission" date="2018-11" db="EMBL/GenBank/DDBJ databases">
        <authorList>
            <consortium name="Pathogen Informatics"/>
        </authorList>
    </citation>
    <scope>NUCLEOTIDE SEQUENCE [LARGE SCALE GENOMIC DNA]</scope>
</reference>
<evidence type="ECO:0000259" key="2">
    <source>
        <dbReference type="PROSITE" id="PS50057"/>
    </source>
</evidence>
<name>A0A0R3WPE3_HYDTA</name>
<organism evidence="5">
    <name type="scientific">Hydatigena taeniaeformis</name>
    <name type="common">Feline tapeworm</name>
    <name type="synonym">Taenia taeniaeformis</name>
    <dbReference type="NCBI Taxonomy" id="6205"/>
    <lineage>
        <taxon>Eukaryota</taxon>
        <taxon>Metazoa</taxon>
        <taxon>Spiralia</taxon>
        <taxon>Lophotrochozoa</taxon>
        <taxon>Platyhelminthes</taxon>
        <taxon>Cestoda</taxon>
        <taxon>Eucestoda</taxon>
        <taxon>Cyclophyllidea</taxon>
        <taxon>Taeniidae</taxon>
        <taxon>Hydatigera</taxon>
    </lineage>
</organism>
<feature type="compositionally biased region" description="Basic residues" evidence="1">
    <location>
        <begin position="17"/>
        <end position="28"/>
    </location>
</feature>
<feature type="domain" description="FERM" evidence="2">
    <location>
        <begin position="136"/>
        <end position="263"/>
    </location>
</feature>
<proteinExistence type="predicted"/>
<protein>
    <submittedName>
        <fullName evidence="5">FERM domain-containing protein</fullName>
    </submittedName>
</protein>
<dbReference type="InterPro" id="IPR018979">
    <property type="entry name" value="FERM_N"/>
</dbReference>
<accession>A0A0R3WPE3</accession>
<evidence type="ECO:0000256" key="1">
    <source>
        <dbReference type="SAM" id="MobiDB-lite"/>
    </source>
</evidence>
<dbReference type="AlphaFoldDB" id="A0A0R3WPE3"/>
<keyword evidence="4" id="KW-1185">Reference proteome</keyword>
<evidence type="ECO:0000313" key="3">
    <source>
        <dbReference type="EMBL" id="VDM20666.1"/>
    </source>
</evidence>
<dbReference type="PROSITE" id="PS50057">
    <property type="entry name" value="FERM_3"/>
    <property type="match status" value="1"/>
</dbReference>
<dbReference type="Pfam" id="PF09379">
    <property type="entry name" value="FERM_N"/>
    <property type="match status" value="1"/>
</dbReference>
<dbReference type="InterPro" id="IPR000299">
    <property type="entry name" value="FERM_domain"/>
</dbReference>
<dbReference type="Proteomes" id="UP000274429">
    <property type="component" value="Unassembled WGS sequence"/>
</dbReference>
<reference evidence="5" key="1">
    <citation type="submission" date="2017-02" db="UniProtKB">
        <authorList>
            <consortium name="WormBaseParasite"/>
        </authorList>
    </citation>
    <scope>IDENTIFICATION</scope>
</reference>